<dbReference type="Gene3D" id="3.40.50.720">
    <property type="entry name" value="NAD(P)-binding Rossmann-like Domain"/>
    <property type="match status" value="1"/>
</dbReference>
<dbReference type="GO" id="GO:0016491">
    <property type="term" value="F:oxidoreductase activity"/>
    <property type="evidence" value="ECO:0007669"/>
    <property type="project" value="UniProtKB-KW"/>
</dbReference>
<reference evidence="4 5" key="1">
    <citation type="submission" date="2020-02" db="EMBL/GenBank/DDBJ databases">
        <title>Comparative genomics of the hypocrealean fungal genus Beauvera.</title>
        <authorList>
            <person name="Showalter D.N."/>
            <person name="Bushley K.E."/>
            <person name="Rehner S.A."/>
        </authorList>
    </citation>
    <scope>NUCLEOTIDE SEQUENCE [LARGE SCALE GENOMIC DNA]</scope>
    <source>
        <strain evidence="4 5">ARSEF4384</strain>
    </source>
</reference>
<dbReference type="Pfam" id="PF05368">
    <property type="entry name" value="NmrA"/>
    <property type="match status" value="1"/>
</dbReference>
<comment type="caution">
    <text evidence="4">The sequence shown here is derived from an EMBL/GenBank/DDBJ whole genome shotgun (WGS) entry which is preliminary data.</text>
</comment>
<dbReference type="Gene3D" id="3.90.25.10">
    <property type="entry name" value="UDP-galactose 4-epimerase, domain 1"/>
    <property type="match status" value="1"/>
</dbReference>
<evidence type="ECO:0000256" key="1">
    <source>
        <dbReference type="ARBA" id="ARBA00022857"/>
    </source>
</evidence>
<dbReference type="PANTHER" id="PTHR47706:SF9">
    <property type="entry name" value="NMRA-LIKE DOMAIN-CONTAINING PROTEIN-RELATED"/>
    <property type="match status" value="1"/>
</dbReference>
<dbReference type="Proteomes" id="UP001397290">
    <property type="component" value="Unassembled WGS sequence"/>
</dbReference>
<protein>
    <recommendedName>
        <fullName evidence="3">NmrA-like domain-containing protein</fullName>
    </recommendedName>
</protein>
<organism evidence="4 5">
    <name type="scientific">Beauveria asiatica</name>
    <dbReference type="NCBI Taxonomy" id="1069075"/>
    <lineage>
        <taxon>Eukaryota</taxon>
        <taxon>Fungi</taxon>
        <taxon>Dikarya</taxon>
        <taxon>Ascomycota</taxon>
        <taxon>Pezizomycotina</taxon>
        <taxon>Sordariomycetes</taxon>
        <taxon>Hypocreomycetidae</taxon>
        <taxon>Hypocreales</taxon>
        <taxon>Cordycipitaceae</taxon>
        <taxon>Beauveria</taxon>
    </lineage>
</organism>
<sequence>MATITTVAIIGANGNLGQAVLPSISSSFKVTVITREESTSVFPPNVKVVKTKYTEEKLAKALQGQDAVLCLIDASALQAENLIINAAASAGVKWFIPSEFGHNTTDKRVSEVLPVLEGKLKVVSQLRDKEHQGMQWTGLVTGLFFDWGLARGVFGFDIAKRTAQIWDGGNTKFLATNVEDIVAALMTLLRDAHVREKAKNRYVYISSFATTQNETLGELEKFSGAEFAVTHVQSDVLKQNALADLSKGKLDSVVQLIQYVALSQDGLSQWYEEAEEGKQLLHLTPQESLDETVKRVVAEAGQGQKSSI</sequence>
<dbReference type="EMBL" id="JAAHCF010000472">
    <property type="protein sequence ID" value="KAK8143733.1"/>
    <property type="molecule type" value="Genomic_DNA"/>
</dbReference>
<evidence type="ECO:0000313" key="5">
    <source>
        <dbReference type="Proteomes" id="UP001397290"/>
    </source>
</evidence>
<dbReference type="AlphaFoldDB" id="A0AAW0RNV8"/>
<gene>
    <name evidence="4" type="ORF">G3M48_006821</name>
</gene>
<dbReference type="SUPFAM" id="SSF51735">
    <property type="entry name" value="NAD(P)-binding Rossmann-fold domains"/>
    <property type="match status" value="1"/>
</dbReference>
<keyword evidence="2" id="KW-0560">Oxidoreductase</keyword>
<keyword evidence="5" id="KW-1185">Reference proteome</keyword>
<dbReference type="CDD" id="cd05259">
    <property type="entry name" value="PCBER_SDR_a"/>
    <property type="match status" value="1"/>
</dbReference>
<dbReference type="PANTHER" id="PTHR47706">
    <property type="entry name" value="NMRA-LIKE FAMILY PROTEIN"/>
    <property type="match status" value="1"/>
</dbReference>
<keyword evidence="1" id="KW-0521">NADP</keyword>
<evidence type="ECO:0000313" key="4">
    <source>
        <dbReference type="EMBL" id="KAK8143733.1"/>
    </source>
</evidence>
<proteinExistence type="predicted"/>
<name>A0AAW0RNV8_9HYPO</name>
<feature type="domain" description="NmrA-like" evidence="3">
    <location>
        <begin position="6"/>
        <end position="239"/>
    </location>
</feature>
<dbReference type="InterPro" id="IPR036291">
    <property type="entry name" value="NAD(P)-bd_dom_sf"/>
</dbReference>
<accession>A0AAW0RNV8</accession>
<dbReference type="InterPro" id="IPR051609">
    <property type="entry name" value="NmrA/Isoflavone_reductase-like"/>
</dbReference>
<evidence type="ECO:0000259" key="3">
    <source>
        <dbReference type="Pfam" id="PF05368"/>
    </source>
</evidence>
<dbReference type="InterPro" id="IPR008030">
    <property type="entry name" value="NmrA-like"/>
</dbReference>
<evidence type="ECO:0000256" key="2">
    <source>
        <dbReference type="ARBA" id="ARBA00023002"/>
    </source>
</evidence>
<dbReference type="InterPro" id="IPR045312">
    <property type="entry name" value="PCBER-like"/>
</dbReference>